<dbReference type="Gene3D" id="3.30.310.10">
    <property type="entry name" value="TATA-Binding Protein"/>
    <property type="match status" value="1"/>
</dbReference>
<comment type="similarity">
    <text evidence="1">Belongs to the TBP family.</text>
</comment>
<dbReference type="GO" id="GO:0006352">
    <property type="term" value="P:DNA-templated transcription initiation"/>
    <property type="evidence" value="ECO:0007669"/>
    <property type="project" value="InterPro"/>
</dbReference>
<evidence type="ECO:0000256" key="1">
    <source>
        <dbReference type="ARBA" id="ARBA00005560"/>
    </source>
</evidence>
<gene>
    <name evidence="4" type="ORF">JCGZ_05434</name>
</gene>
<protein>
    <submittedName>
        <fullName evidence="4">Uncharacterized protein</fullName>
    </submittedName>
</protein>
<name>A0A067L6B2_JATCU</name>
<dbReference type="PRINTS" id="PR00686">
    <property type="entry name" value="TIFACTORIID"/>
</dbReference>
<dbReference type="PANTHER" id="PTHR10126">
    <property type="entry name" value="TATA-BOX BINDING PROTEIN"/>
    <property type="match status" value="1"/>
</dbReference>
<dbReference type="AlphaFoldDB" id="A0A067L6B2"/>
<dbReference type="SUPFAM" id="SSF55945">
    <property type="entry name" value="TATA-box binding protein-like"/>
    <property type="match status" value="1"/>
</dbReference>
<dbReference type="Pfam" id="PF00352">
    <property type="entry name" value="TBP"/>
    <property type="match status" value="1"/>
</dbReference>
<evidence type="ECO:0000256" key="2">
    <source>
        <dbReference type="ARBA" id="ARBA00023125"/>
    </source>
</evidence>
<evidence type="ECO:0000313" key="5">
    <source>
        <dbReference type="Proteomes" id="UP000027138"/>
    </source>
</evidence>
<keyword evidence="2" id="KW-0238">DNA-binding</keyword>
<evidence type="ECO:0000256" key="3">
    <source>
        <dbReference type="ARBA" id="ARBA00023163"/>
    </source>
</evidence>
<organism evidence="4 5">
    <name type="scientific">Jatropha curcas</name>
    <name type="common">Barbados nut</name>
    <dbReference type="NCBI Taxonomy" id="180498"/>
    <lineage>
        <taxon>Eukaryota</taxon>
        <taxon>Viridiplantae</taxon>
        <taxon>Streptophyta</taxon>
        <taxon>Embryophyta</taxon>
        <taxon>Tracheophyta</taxon>
        <taxon>Spermatophyta</taxon>
        <taxon>Magnoliopsida</taxon>
        <taxon>eudicotyledons</taxon>
        <taxon>Gunneridae</taxon>
        <taxon>Pentapetalae</taxon>
        <taxon>rosids</taxon>
        <taxon>fabids</taxon>
        <taxon>Malpighiales</taxon>
        <taxon>Euphorbiaceae</taxon>
        <taxon>Crotonoideae</taxon>
        <taxon>Jatropheae</taxon>
        <taxon>Jatropha</taxon>
    </lineage>
</organism>
<proteinExistence type="inferred from homology"/>
<evidence type="ECO:0000313" key="4">
    <source>
        <dbReference type="EMBL" id="KDP43967.1"/>
    </source>
</evidence>
<sequence length="87" mass="9785">MAMAMEEDEDLSKKCCGIIVPRLENIVSTVNLDCKLSLQRIILKARNAEFNPNRFSAVIMRIKKPESTSLIFASGKLVWNGAKTEEE</sequence>
<accession>A0A067L6B2</accession>
<reference evidence="4 5" key="1">
    <citation type="journal article" date="2014" name="PLoS ONE">
        <title>Global Analysis of Gene Expression Profiles in Physic Nut (Jatropha curcas L.) Seedlings Exposed to Salt Stress.</title>
        <authorList>
            <person name="Zhang L."/>
            <person name="Zhang C."/>
            <person name="Wu P."/>
            <person name="Chen Y."/>
            <person name="Li M."/>
            <person name="Jiang H."/>
            <person name="Wu G."/>
        </authorList>
    </citation>
    <scope>NUCLEOTIDE SEQUENCE [LARGE SCALE GENOMIC DNA]</scope>
    <source>
        <strain evidence="5">cv. GZQX0401</strain>
        <tissue evidence="4">Young leaves</tissue>
    </source>
</reference>
<dbReference type="EMBL" id="KK914256">
    <property type="protein sequence ID" value="KDP43967.1"/>
    <property type="molecule type" value="Genomic_DNA"/>
</dbReference>
<dbReference type="STRING" id="180498.A0A067L6B2"/>
<keyword evidence="5" id="KW-1185">Reference proteome</keyword>
<dbReference type="OrthoDB" id="940321at2759"/>
<keyword evidence="3" id="KW-0804">Transcription</keyword>
<dbReference type="InterPro" id="IPR012295">
    <property type="entry name" value="TBP_dom_sf"/>
</dbReference>
<dbReference type="Proteomes" id="UP000027138">
    <property type="component" value="Unassembled WGS sequence"/>
</dbReference>
<dbReference type="GO" id="GO:0003677">
    <property type="term" value="F:DNA binding"/>
    <property type="evidence" value="ECO:0007669"/>
    <property type="project" value="UniProtKB-KW"/>
</dbReference>
<dbReference type="InterPro" id="IPR000814">
    <property type="entry name" value="TBP"/>
</dbReference>